<proteinExistence type="inferred from homology"/>
<feature type="transmembrane region" description="Helical" evidence="10">
    <location>
        <begin position="32"/>
        <end position="50"/>
    </location>
</feature>
<dbReference type="GO" id="GO:0006935">
    <property type="term" value="P:chemotaxis"/>
    <property type="evidence" value="ECO:0007669"/>
    <property type="project" value="UniProtKB-KW"/>
</dbReference>
<keyword evidence="7 10" id="KW-0283">Flagellar rotation</keyword>
<dbReference type="GO" id="GO:0005886">
    <property type="term" value="C:plasma membrane"/>
    <property type="evidence" value="ECO:0007669"/>
    <property type="project" value="UniProtKB-SubCell"/>
</dbReference>
<name>A0A5C0UHY3_9RICK</name>
<dbReference type="Proteomes" id="UP000323844">
    <property type="component" value="Chromosome"/>
</dbReference>
<dbReference type="GO" id="GO:0071973">
    <property type="term" value="P:bacterial-type flagellum-dependent cell motility"/>
    <property type="evidence" value="ECO:0007669"/>
    <property type="project" value="InterPro"/>
</dbReference>
<organism evidence="11 12">
    <name type="scientific">Candidatus Sneabacter namystus</name>
    <dbReference type="NCBI Taxonomy" id="2601646"/>
    <lineage>
        <taxon>Bacteria</taxon>
        <taxon>Pseudomonadati</taxon>
        <taxon>Pseudomonadota</taxon>
        <taxon>Alphaproteobacteria</taxon>
        <taxon>Rickettsiales</taxon>
        <taxon>Rickettsiaceae</taxon>
        <taxon>Rickettsieae</taxon>
        <taxon>Candidatus Sneabacter</taxon>
    </lineage>
</organism>
<keyword evidence="6 10" id="KW-0812">Transmembrane</keyword>
<evidence type="ECO:0000256" key="5">
    <source>
        <dbReference type="ARBA" id="ARBA00022500"/>
    </source>
</evidence>
<comment type="subcellular location">
    <subcellularLocation>
        <location evidence="10">Cell inner membrane</location>
    </subcellularLocation>
    <subcellularLocation>
        <location evidence="2">Cell membrane</location>
        <topology evidence="2">Single-pass membrane protein</topology>
    </subcellularLocation>
</comment>
<dbReference type="Pfam" id="PF03748">
    <property type="entry name" value="FliL"/>
    <property type="match status" value="1"/>
</dbReference>
<protein>
    <recommendedName>
        <fullName evidence="10">Flagellar protein FliL</fullName>
    </recommendedName>
</protein>
<sequence>MDDKGERSFHAVLANQSSKVGSDTREPYFRKALIFSVLVSCIVGLIVILWPKIYYNYFDTSITYYEVPRLEVMLRSTEEHDGYCGLKVKITLQLKNKGVLKVVKNATPNINNTITFFLSCLSREDLENNISLSMIQKELEKRINAIMPGAVDKVLIEEILVTSK</sequence>
<evidence type="ECO:0000313" key="11">
    <source>
        <dbReference type="EMBL" id="QEK39666.1"/>
    </source>
</evidence>
<evidence type="ECO:0000313" key="12">
    <source>
        <dbReference type="Proteomes" id="UP000323844"/>
    </source>
</evidence>
<evidence type="ECO:0000256" key="9">
    <source>
        <dbReference type="ARBA" id="ARBA00023136"/>
    </source>
</evidence>
<accession>A0A5C0UHY3</accession>
<comment type="function">
    <text evidence="1 10">Controls the rotational direction of flagella during chemotaxis.</text>
</comment>
<dbReference type="InterPro" id="IPR005503">
    <property type="entry name" value="FliL"/>
</dbReference>
<comment type="similarity">
    <text evidence="3 10">Belongs to the FliL family.</text>
</comment>
<keyword evidence="11" id="KW-0966">Cell projection</keyword>
<dbReference type="KEGG" id="snay:FZC37_01825"/>
<evidence type="ECO:0000256" key="10">
    <source>
        <dbReference type="RuleBase" id="RU364125"/>
    </source>
</evidence>
<evidence type="ECO:0000256" key="1">
    <source>
        <dbReference type="ARBA" id="ARBA00002254"/>
    </source>
</evidence>
<evidence type="ECO:0000256" key="3">
    <source>
        <dbReference type="ARBA" id="ARBA00008281"/>
    </source>
</evidence>
<gene>
    <name evidence="11" type="ORF">FZC37_01825</name>
</gene>
<evidence type="ECO:0000256" key="4">
    <source>
        <dbReference type="ARBA" id="ARBA00022475"/>
    </source>
</evidence>
<evidence type="ECO:0000256" key="7">
    <source>
        <dbReference type="ARBA" id="ARBA00022779"/>
    </source>
</evidence>
<keyword evidence="8 10" id="KW-1133">Transmembrane helix</keyword>
<dbReference type="AlphaFoldDB" id="A0A5C0UHY3"/>
<keyword evidence="9 10" id="KW-0472">Membrane</keyword>
<dbReference type="RefSeq" id="WP_148952027.1">
    <property type="nucleotide sequence ID" value="NZ_CP043312.1"/>
</dbReference>
<reference evidence="11 12" key="1">
    <citation type="submission" date="2019-08" db="EMBL/GenBank/DDBJ databases">
        <title>Highly reduced genomes of protist endosymbionts show evolutionary convergence.</title>
        <authorList>
            <person name="George E."/>
            <person name="Husnik F."/>
            <person name="Tashyreva D."/>
            <person name="Prokopchuk G."/>
            <person name="Horak A."/>
            <person name="Kwong W.K."/>
            <person name="Lukes J."/>
            <person name="Keeling P.J."/>
        </authorList>
    </citation>
    <scope>NUCLEOTIDE SEQUENCE [LARGE SCALE GENOMIC DNA]</scope>
    <source>
        <strain evidence="11">1621</strain>
    </source>
</reference>
<keyword evidence="12" id="KW-1185">Reference proteome</keyword>
<keyword evidence="5 10" id="KW-0145">Chemotaxis</keyword>
<evidence type="ECO:0000256" key="8">
    <source>
        <dbReference type="ARBA" id="ARBA00022989"/>
    </source>
</evidence>
<keyword evidence="11" id="KW-0282">Flagellum</keyword>
<dbReference type="EMBL" id="CP043312">
    <property type="protein sequence ID" value="QEK39666.1"/>
    <property type="molecule type" value="Genomic_DNA"/>
</dbReference>
<keyword evidence="10" id="KW-0997">Cell inner membrane</keyword>
<keyword evidence="4" id="KW-1003">Cell membrane</keyword>
<dbReference type="GO" id="GO:0009425">
    <property type="term" value="C:bacterial-type flagellum basal body"/>
    <property type="evidence" value="ECO:0007669"/>
    <property type="project" value="InterPro"/>
</dbReference>
<evidence type="ECO:0000256" key="6">
    <source>
        <dbReference type="ARBA" id="ARBA00022692"/>
    </source>
</evidence>
<evidence type="ECO:0000256" key="2">
    <source>
        <dbReference type="ARBA" id="ARBA00004162"/>
    </source>
</evidence>
<keyword evidence="11" id="KW-0969">Cilium</keyword>